<sequence>MRRWGGDAEILVAEVGDFKPIAEVTASRARARRQVRIDKLQAQITALEAETETCPSRAAAASPWAERANET</sequence>
<keyword evidence="2" id="KW-1185">Reference proteome</keyword>
<dbReference type="Proteomes" id="UP000273119">
    <property type="component" value="Unassembled WGS sequence"/>
</dbReference>
<comment type="caution">
    <text evidence="1">The sequence shown here is derived from an EMBL/GenBank/DDBJ whole genome shotgun (WGS) entry which is preliminary data.</text>
</comment>
<organism evidence="1 2">
    <name type="scientific">Galactobacter caseinivorans</name>
    <dbReference type="NCBI Taxonomy" id="2676123"/>
    <lineage>
        <taxon>Bacteria</taxon>
        <taxon>Bacillati</taxon>
        <taxon>Actinomycetota</taxon>
        <taxon>Actinomycetes</taxon>
        <taxon>Micrococcales</taxon>
        <taxon>Micrococcaceae</taxon>
        <taxon>Galactobacter</taxon>
    </lineage>
</organism>
<evidence type="ECO:0000313" key="2">
    <source>
        <dbReference type="Proteomes" id="UP000273119"/>
    </source>
</evidence>
<name>A0A496PLT5_9MICC</name>
<dbReference type="EMBL" id="QQXL01000001">
    <property type="protein sequence ID" value="RKW71429.1"/>
    <property type="molecule type" value="Genomic_DNA"/>
</dbReference>
<accession>A0A496PLT5</accession>
<reference evidence="1 2" key="1">
    <citation type="submission" date="2018-07" db="EMBL/GenBank/DDBJ databases">
        <title>Arthrobacter sp. nov., isolated from raw cow's milk with high bacterial count.</title>
        <authorList>
            <person name="Hahne J."/>
            <person name="Isele D."/>
            <person name="Lipski A."/>
        </authorList>
    </citation>
    <scope>NUCLEOTIDE SEQUENCE [LARGE SCALE GENOMIC DNA]</scope>
    <source>
        <strain evidence="1 2">JZ R-183</strain>
    </source>
</reference>
<gene>
    <name evidence="1" type="ORF">DWQ67_00840</name>
</gene>
<evidence type="ECO:0000313" key="1">
    <source>
        <dbReference type="EMBL" id="RKW71429.1"/>
    </source>
</evidence>
<proteinExistence type="predicted"/>
<protein>
    <submittedName>
        <fullName evidence="1">Uncharacterized protein</fullName>
    </submittedName>
</protein>
<dbReference type="AlphaFoldDB" id="A0A496PLT5"/>